<protein>
    <submittedName>
        <fullName evidence="2">Uncharacterized protein</fullName>
    </submittedName>
</protein>
<keyword evidence="1" id="KW-0472">Membrane</keyword>
<keyword evidence="1" id="KW-0812">Transmembrane</keyword>
<reference evidence="2" key="1">
    <citation type="submission" date="2019-11" db="EMBL/GenBank/DDBJ databases">
        <title>Microbial mats filling the niche in hypersaline microbial mats.</title>
        <authorList>
            <person name="Wong H.L."/>
            <person name="Macleod F.I."/>
            <person name="White R.A. III"/>
            <person name="Burns B.P."/>
        </authorList>
    </citation>
    <scope>NUCLEOTIDE SEQUENCE</scope>
    <source>
        <strain evidence="2">Bin_327</strain>
    </source>
</reference>
<proteinExistence type="predicted"/>
<accession>A0A9D5QCV2</accession>
<keyword evidence="1" id="KW-1133">Transmembrane helix</keyword>
<evidence type="ECO:0000256" key="1">
    <source>
        <dbReference type="SAM" id="Phobius"/>
    </source>
</evidence>
<feature type="transmembrane region" description="Helical" evidence="1">
    <location>
        <begin position="12"/>
        <end position="29"/>
    </location>
</feature>
<evidence type="ECO:0000313" key="2">
    <source>
        <dbReference type="EMBL" id="MBD3365068.1"/>
    </source>
</evidence>
<dbReference type="EMBL" id="WJKJ01000251">
    <property type="protein sequence ID" value="MBD3365068.1"/>
    <property type="molecule type" value="Genomic_DNA"/>
</dbReference>
<dbReference type="AlphaFoldDB" id="A0A9D5QCV2"/>
<evidence type="ECO:0000313" key="3">
    <source>
        <dbReference type="Proteomes" id="UP000630660"/>
    </source>
</evidence>
<comment type="caution">
    <text evidence="2">The sequence shown here is derived from an EMBL/GenBank/DDBJ whole genome shotgun (WGS) entry which is preliminary data.</text>
</comment>
<organism evidence="2 3">
    <name type="scientific">candidate division WOR-3 bacterium</name>
    <dbReference type="NCBI Taxonomy" id="2052148"/>
    <lineage>
        <taxon>Bacteria</taxon>
        <taxon>Bacteria division WOR-3</taxon>
    </lineage>
</organism>
<feature type="transmembrane region" description="Helical" evidence="1">
    <location>
        <begin position="288"/>
        <end position="309"/>
    </location>
</feature>
<sequence>MKFIRWVTNIDRRIIFLLMFVVVLVPILIDIPLETDVGPTVEAAYTAVDTLPPGSVIMLSVDYDATSYPECHPMIVAVSNHAFSKGLRIILVAHIPTGLPLGQAAVEEAAFEYNKLHKQEYDAAIKQAITTYPDTSSVEFRQVREDAAVKYKKRYGVDYVNLGFRPGLASIMVGMGREIRDFYAQDYKSTDVDSLPMMKRVHNYEDIALLASFAHGKQVEYWIQYAGARYGQKIIAGVTGVVIPDLYPFLQSKQLSGLIGGLKGANEYEFLLGRKGLGTKGMPAQSTAHILVIFLIVLGTIFEFILSILSRRKS</sequence>
<name>A0A9D5QCV2_UNCW3</name>
<gene>
    <name evidence="2" type="ORF">GF359_07615</name>
</gene>
<dbReference type="Proteomes" id="UP000630660">
    <property type="component" value="Unassembled WGS sequence"/>
</dbReference>